<organism evidence="1 2">
    <name type="scientific">Microbulbifer epialgicus</name>
    <dbReference type="NCBI Taxonomy" id="393907"/>
    <lineage>
        <taxon>Bacteria</taxon>
        <taxon>Pseudomonadati</taxon>
        <taxon>Pseudomonadota</taxon>
        <taxon>Gammaproteobacteria</taxon>
        <taxon>Cellvibrionales</taxon>
        <taxon>Microbulbiferaceae</taxon>
        <taxon>Microbulbifer</taxon>
    </lineage>
</organism>
<evidence type="ECO:0000313" key="2">
    <source>
        <dbReference type="Proteomes" id="UP001569428"/>
    </source>
</evidence>
<accession>A0ABV4P2Q9</accession>
<reference evidence="1 2" key="1">
    <citation type="submission" date="2024-08" db="EMBL/GenBank/DDBJ databases">
        <authorList>
            <person name="Ishaq N."/>
        </authorList>
    </citation>
    <scope>NUCLEOTIDE SEQUENCE [LARGE SCALE GENOMIC DNA]</scope>
    <source>
        <strain evidence="1 2">DSM 18651</strain>
    </source>
</reference>
<keyword evidence="2" id="KW-1185">Reference proteome</keyword>
<dbReference type="InterPro" id="IPR024345">
    <property type="entry name" value="DNA_matur_Phage_T7-like"/>
</dbReference>
<evidence type="ECO:0000313" key="1">
    <source>
        <dbReference type="EMBL" id="MFA0812005.1"/>
    </source>
</evidence>
<comment type="caution">
    <text evidence="1">The sequence shown here is derived from an EMBL/GenBank/DDBJ whole genome shotgun (WGS) entry which is preliminary data.</text>
</comment>
<dbReference type="Pfam" id="PF11123">
    <property type="entry name" value="DNA_Packaging_2"/>
    <property type="match status" value="1"/>
</dbReference>
<dbReference type="RefSeq" id="WP_371839616.1">
    <property type="nucleotide sequence ID" value="NZ_JBGMEK010000031.1"/>
</dbReference>
<dbReference type="EMBL" id="JBGMEK010000031">
    <property type="protein sequence ID" value="MFA0812005.1"/>
    <property type="molecule type" value="Genomic_DNA"/>
</dbReference>
<proteinExistence type="predicted"/>
<name>A0ABV4P2Q9_9GAMM</name>
<protein>
    <submittedName>
        <fullName evidence="1">Uncharacterized protein</fullName>
    </submittedName>
</protein>
<sequence length="72" mass="7730">MSALQELLEQLHGEAAKTLLERLKGGKATAAEIAQAINLLKHNGIQCDSKPGSILDEISKDLENYQAGNTIN</sequence>
<dbReference type="Proteomes" id="UP001569428">
    <property type="component" value="Unassembled WGS sequence"/>
</dbReference>
<gene>
    <name evidence="1" type="ORF">ACCI49_13875</name>
</gene>